<feature type="domain" description="Response regulatory" evidence="2">
    <location>
        <begin position="6"/>
        <end position="130"/>
    </location>
</feature>
<dbReference type="SUPFAM" id="SSF52172">
    <property type="entry name" value="CheY-like"/>
    <property type="match status" value="1"/>
</dbReference>
<reference evidence="3 4" key="1">
    <citation type="submission" date="2023-09" db="EMBL/GenBank/DDBJ databases">
        <authorList>
            <person name="Rey-Velasco X."/>
        </authorList>
    </citation>
    <scope>NUCLEOTIDE SEQUENCE [LARGE SCALE GENOMIC DNA]</scope>
    <source>
        <strain evidence="3 4">F260</strain>
    </source>
</reference>
<dbReference type="SMART" id="SM00448">
    <property type="entry name" value="REC"/>
    <property type="match status" value="1"/>
</dbReference>
<dbReference type="Gene3D" id="3.40.50.2300">
    <property type="match status" value="1"/>
</dbReference>
<proteinExistence type="predicted"/>
<evidence type="ECO:0000313" key="3">
    <source>
        <dbReference type="EMBL" id="MDT0646964.1"/>
    </source>
</evidence>
<keyword evidence="1" id="KW-0597">Phosphoprotein</keyword>
<dbReference type="PANTHER" id="PTHR44520">
    <property type="entry name" value="RESPONSE REGULATOR RCP1-RELATED"/>
    <property type="match status" value="1"/>
</dbReference>
<dbReference type="PANTHER" id="PTHR44520:SF2">
    <property type="entry name" value="RESPONSE REGULATOR RCP1"/>
    <property type="match status" value="1"/>
</dbReference>
<comment type="caution">
    <text evidence="3">The sequence shown here is derived from an EMBL/GenBank/DDBJ whole genome shotgun (WGS) entry which is preliminary data.</text>
</comment>
<protein>
    <submittedName>
        <fullName evidence="3">Response regulator</fullName>
    </submittedName>
</protein>
<gene>
    <name evidence="3" type="ORF">RM545_09695</name>
</gene>
<dbReference type="InterPro" id="IPR052893">
    <property type="entry name" value="TCS_response_regulator"/>
</dbReference>
<dbReference type="Proteomes" id="UP001245285">
    <property type="component" value="Unassembled WGS sequence"/>
</dbReference>
<dbReference type="Pfam" id="PF00072">
    <property type="entry name" value="Response_reg"/>
    <property type="match status" value="1"/>
</dbReference>
<name>A0ABU3CKU5_9FLAO</name>
<dbReference type="EMBL" id="JAVRHO010000012">
    <property type="protein sequence ID" value="MDT0646964.1"/>
    <property type="molecule type" value="Genomic_DNA"/>
</dbReference>
<evidence type="ECO:0000313" key="4">
    <source>
        <dbReference type="Proteomes" id="UP001245285"/>
    </source>
</evidence>
<organism evidence="3 4">
    <name type="scientific">Autumnicola lenta</name>
    <dbReference type="NCBI Taxonomy" id="3075593"/>
    <lineage>
        <taxon>Bacteria</taxon>
        <taxon>Pseudomonadati</taxon>
        <taxon>Bacteroidota</taxon>
        <taxon>Flavobacteriia</taxon>
        <taxon>Flavobacteriales</taxon>
        <taxon>Flavobacteriaceae</taxon>
        <taxon>Autumnicola</taxon>
    </lineage>
</organism>
<dbReference type="PROSITE" id="PS50110">
    <property type="entry name" value="RESPONSE_REGULATORY"/>
    <property type="match status" value="1"/>
</dbReference>
<feature type="modified residue" description="4-aspartylphosphate" evidence="1">
    <location>
        <position position="60"/>
    </location>
</feature>
<dbReference type="InterPro" id="IPR001789">
    <property type="entry name" value="Sig_transdc_resp-reg_receiver"/>
</dbReference>
<accession>A0ABU3CKU5</accession>
<dbReference type="InterPro" id="IPR011006">
    <property type="entry name" value="CheY-like_superfamily"/>
</dbReference>
<dbReference type="RefSeq" id="WP_311495127.1">
    <property type="nucleotide sequence ID" value="NZ_JAVRHO010000012.1"/>
</dbReference>
<keyword evidence="4" id="KW-1185">Reference proteome</keyword>
<sequence>MKVEKKICVIDDDEIYQMIMKRVIGKADVFAKRQSFCNAQDALESFENLAHSLPDLILLDINMPGIDGWQFIEEMREKRSGFEKETRIFIVTSSIAHSDYTKAKSYPEVCGFLSKPVDVAQIVNIARKLEEE</sequence>
<evidence type="ECO:0000256" key="1">
    <source>
        <dbReference type="PROSITE-ProRule" id="PRU00169"/>
    </source>
</evidence>
<evidence type="ECO:0000259" key="2">
    <source>
        <dbReference type="PROSITE" id="PS50110"/>
    </source>
</evidence>